<protein>
    <recommendedName>
        <fullName evidence="3">CR-type domain-containing protein</fullName>
    </recommendedName>
</protein>
<evidence type="ECO:0000313" key="5">
    <source>
        <dbReference type="Proteomes" id="UP000697998"/>
    </source>
</evidence>
<dbReference type="CDD" id="cd10719">
    <property type="entry name" value="DnaJ_zf"/>
    <property type="match status" value="1"/>
</dbReference>
<dbReference type="Pfam" id="PF00684">
    <property type="entry name" value="DnaJ_CXXCXGXG"/>
    <property type="match status" value="1"/>
</dbReference>
<reference evidence="4 5" key="1">
    <citation type="submission" date="2020-10" db="EMBL/GenBank/DDBJ databases">
        <title>Connecting structure to function with the recovery of over 1000 high-quality activated sludge metagenome-assembled genomes encoding full-length rRNA genes using long-read sequencing.</title>
        <authorList>
            <person name="Singleton C.M."/>
            <person name="Petriglieri F."/>
            <person name="Kristensen J.M."/>
            <person name="Kirkegaard R.H."/>
            <person name="Michaelsen T.Y."/>
            <person name="Andersen M.H."/>
            <person name="Karst S.M."/>
            <person name="Dueholm M.S."/>
            <person name="Nielsen P.H."/>
            <person name="Albertsen M."/>
        </authorList>
    </citation>
    <scope>NUCLEOTIDE SEQUENCE [LARGE SCALE GENOMIC DNA]</scope>
    <source>
        <strain evidence="4">EsbW_18-Q3-R4-48_BATAC.285</strain>
    </source>
</reference>
<keyword evidence="2" id="KW-1133">Transmembrane helix</keyword>
<feature type="coiled-coil region" evidence="1">
    <location>
        <begin position="82"/>
        <end position="121"/>
    </location>
</feature>
<keyword evidence="2" id="KW-0472">Membrane</keyword>
<name>A0A935PY99_9PROT</name>
<dbReference type="GO" id="GO:0031072">
    <property type="term" value="F:heat shock protein binding"/>
    <property type="evidence" value="ECO:0007669"/>
    <property type="project" value="InterPro"/>
</dbReference>
<dbReference type="InterPro" id="IPR001305">
    <property type="entry name" value="HSP_DnaJ_Cys-rich_dom"/>
</dbReference>
<evidence type="ECO:0000313" key="4">
    <source>
        <dbReference type="EMBL" id="MBK7674306.1"/>
    </source>
</evidence>
<proteinExistence type="predicted"/>
<accession>A0A935PY99</accession>
<dbReference type="SUPFAM" id="SSF57938">
    <property type="entry name" value="DnaJ/Hsp40 cysteine-rich domain"/>
    <property type="match status" value="1"/>
</dbReference>
<evidence type="ECO:0000256" key="2">
    <source>
        <dbReference type="SAM" id="Phobius"/>
    </source>
</evidence>
<gene>
    <name evidence="4" type="ORF">IPJ27_05800</name>
</gene>
<feature type="domain" description="CR-type" evidence="3">
    <location>
        <begin position="2"/>
        <end position="65"/>
    </location>
</feature>
<dbReference type="EMBL" id="JADJMH010000003">
    <property type="protein sequence ID" value="MBK7674306.1"/>
    <property type="molecule type" value="Genomic_DNA"/>
</dbReference>
<feature type="transmembrane region" description="Helical" evidence="2">
    <location>
        <begin position="131"/>
        <end position="148"/>
    </location>
</feature>
<dbReference type="Gene3D" id="2.10.230.10">
    <property type="entry name" value="Heat shock protein DnaJ, cysteine-rich domain"/>
    <property type="match status" value="1"/>
</dbReference>
<sequence length="249" mass="28155">MCGHCRGTGKHPTIVGDYCNFCRGSGSDIADGRRESHIWYPNAPCPRCNGSRQVYEECSECKGEGNIKCTSCSGKGYFCDTCNELERQQAEVERKEKEESARRLEQAKSTIKADITAWKRENYGFWAHSRLIGYGIAAAVGSLASLISRFSQDWGFGVFIVSFFAVPLGFRYLTRKYYDIDSEKALQVAVATVEQNVKLTENGSDVMKHRPDFSAAKKQMSPESRWFHYFFLVQTVILFFALSGTRHLN</sequence>
<organism evidence="4 5">
    <name type="scientific">Candidatus Accumulibacter proximus</name>
    <dbReference type="NCBI Taxonomy" id="2954385"/>
    <lineage>
        <taxon>Bacteria</taxon>
        <taxon>Pseudomonadati</taxon>
        <taxon>Pseudomonadota</taxon>
        <taxon>Betaproteobacteria</taxon>
        <taxon>Candidatus Accumulibacter</taxon>
    </lineage>
</organism>
<dbReference type="InterPro" id="IPR036410">
    <property type="entry name" value="HSP_DnaJ_Cys-rich_dom_sf"/>
</dbReference>
<keyword evidence="2" id="KW-0812">Transmembrane</keyword>
<feature type="transmembrane region" description="Helical" evidence="2">
    <location>
        <begin position="226"/>
        <end position="244"/>
    </location>
</feature>
<feature type="transmembrane region" description="Helical" evidence="2">
    <location>
        <begin position="154"/>
        <end position="174"/>
    </location>
</feature>
<comment type="caution">
    <text evidence="4">The sequence shown here is derived from an EMBL/GenBank/DDBJ whole genome shotgun (WGS) entry which is preliminary data.</text>
</comment>
<dbReference type="GO" id="GO:0051082">
    <property type="term" value="F:unfolded protein binding"/>
    <property type="evidence" value="ECO:0007669"/>
    <property type="project" value="InterPro"/>
</dbReference>
<keyword evidence="1" id="KW-0175">Coiled coil</keyword>
<dbReference type="Proteomes" id="UP000697998">
    <property type="component" value="Unassembled WGS sequence"/>
</dbReference>
<evidence type="ECO:0000259" key="3">
    <source>
        <dbReference type="Pfam" id="PF00684"/>
    </source>
</evidence>
<evidence type="ECO:0000256" key="1">
    <source>
        <dbReference type="SAM" id="Coils"/>
    </source>
</evidence>
<dbReference type="AlphaFoldDB" id="A0A935PY99"/>